<name>A0A2J8I2V7_VIBDI</name>
<dbReference type="FunFam" id="3.40.1350.60:FF:000001">
    <property type="entry name" value="Sugar fermentation stimulation protein A"/>
    <property type="match status" value="1"/>
</dbReference>
<reference evidence="4 5" key="1">
    <citation type="submission" date="2018-01" db="EMBL/GenBank/DDBJ databases">
        <title>Draft genome sequences of six Vibrio diazotrophicus strains isolated from deep-sea sediments of the Baltic Sea.</title>
        <authorList>
            <person name="Castillo D."/>
            <person name="Vandieken V."/>
            <person name="Chiang O."/>
            <person name="Middelboe M."/>
        </authorList>
    </citation>
    <scope>NUCLEOTIDE SEQUENCE [LARGE SCALE GENOMIC DNA]</scope>
    <source>
        <strain evidence="4 5">60.27F</strain>
    </source>
</reference>
<evidence type="ECO:0000313" key="4">
    <source>
        <dbReference type="EMBL" id="PNI04811.1"/>
    </source>
</evidence>
<proteinExistence type="inferred from homology"/>
<dbReference type="GO" id="GO:0003677">
    <property type="term" value="F:DNA binding"/>
    <property type="evidence" value="ECO:0007669"/>
    <property type="project" value="InterPro"/>
</dbReference>
<dbReference type="FunFam" id="2.40.50.580:FF:000001">
    <property type="entry name" value="Sugar fermentation stimulation protein A"/>
    <property type="match status" value="1"/>
</dbReference>
<organism evidence="4 5">
    <name type="scientific">Vibrio diazotrophicus</name>
    <dbReference type="NCBI Taxonomy" id="685"/>
    <lineage>
        <taxon>Bacteria</taxon>
        <taxon>Pseudomonadati</taxon>
        <taxon>Pseudomonadota</taxon>
        <taxon>Gammaproteobacteria</taxon>
        <taxon>Vibrionales</taxon>
        <taxon>Vibrionaceae</taxon>
        <taxon>Vibrio</taxon>
    </lineage>
</organism>
<feature type="domain" description="SfsA N-terminal OB" evidence="3">
    <location>
        <begin position="13"/>
        <end position="80"/>
    </location>
</feature>
<evidence type="ECO:0000259" key="3">
    <source>
        <dbReference type="Pfam" id="PF17746"/>
    </source>
</evidence>
<dbReference type="RefSeq" id="WP_042484484.1">
    <property type="nucleotide sequence ID" value="NZ_CBCRWT010000007.1"/>
</dbReference>
<dbReference type="CDD" id="cd22359">
    <property type="entry name" value="SfsA-like_bacterial"/>
    <property type="match status" value="1"/>
</dbReference>
<dbReference type="NCBIfam" id="TIGR00230">
    <property type="entry name" value="sfsA"/>
    <property type="match status" value="1"/>
</dbReference>
<dbReference type="Proteomes" id="UP000236449">
    <property type="component" value="Unassembled WGS sequence"/>
</dbReference>
<dbReference type="Pfam" id="PF03749">
    <property type="entry name" value="SfsA"/>
    <property type="match status" value="1"/>
</dbReference>
<feature type="domain" description="Sugar fermentation stimulation protein C-terminal" evidence="2">
    <location>
        <begin position="84"/>
        <end position="234"/>
    </location>
</feature>
<dbReference type="PANTHER" id="PTHR30545:SF2">
    <property type="entry name" value="SUGAR FERMENTATION STIMULATION PROTEIN A"/>
    <property type="match status" value="1"/>
</dbReference>
<dbReference type="OrthoDB" id="9802365at2"/>
<protein>
    <recommendedName>
        <fullName evidence="1">Sugar fermentation stimulation protein homolog</fullName>
    </recommendedName>
</protein>
<evidence type="ECO:0000259" key="2">
    <source>
        <dbReference type="Pfam" id="PF03749"/>
    </source>
</evidence>
<evidence type="ECO:0000256" key="1">
    <source>
        <dbReference type="HAMAP-Rule" id="MF_00095"/>
    </source>
</evidence>
<dbReference type="Gene3D" id="3.40.1350.60">
    <property type="match status" value="1"/>
</dbReference>
<comment type="similarity">
    <text evidence="1">Belongs to the SfsA family.</text>
</comment>
<dbReference type="InterPro" id="IPR005224">
    <property type="entry name" value="SfsA"/>
</dbReference>
<comment type="caution">
    <text evidence="4">The sequence shown here is derived from an EMBL/GenBank/DDBJ whole genome shotgun (WGS) entry which is preliminary data.</text>
</comment>
<dbReference type="AlphaFoldDB" id="A0A2J8I2V7"/>
<dbReference type="Gene3D" id="2.40.50.580">
    <property type="match status" value="1"/>
</dbReference>
<dbReference type="EMBL" id="POSK01000006">
    <property type="protein sequence ID" value="PNI04811.1"/>
    <property type="molecule type" value="Genomic_DNA"/>
</dbReference>
<sequence length="251" mass="28128">MQFTPALERATLIKRYKRFLADVELKDGKQITIHCANTGAMTGCAEPGNQVWYSTSDNLKRKYPNSWELTETAQGHRICINTARANQLAVEAIQNGTIKELQGYEQLRTEVKYGAENSRIDILLCSESKPNCYVEVKSVTLLDERNIETGEENQRVGQGYFPDAVTTRGQKHLRELSEMAQNGSRAILLFTVLHSGIEKVSPARHIDANYSQLLTMAQEAGVEVLCYKAELSDNEIQLVSAVEFSHQSSKN</sequence>
<dbReference type="HAMAP" id="MF_00095">
    <property type="entry name" value="SfsA"/>
    <property type="match status" value="1"/>
</dbReference>
<evidence type="ECO:0000313" key="5">
    <source>
        <dbReference type="Proteomes" id="UP000236449"/>
    </source>
</evidence>
<dbReference type="GeneID" id="94023633"/>
<accession>A0A2J8I2V7</accession>
<dbReference type="InterPro" id="IPR041465">
    <property type="entry name" value="SfsA_N"/>
</dbReference>
<gene>
    <name evidence="1" type="primary">sfsA</name>
    <name evidence="4" type="ORF">C1N32_10760</name>
</gene>
<dbReference type="PANTHER" id="PTHR30545">
    <property type="entry name" value="SUGAR FERMENTATION STIMULATION PROTEIN A"/>
    <property type="match status" value="1"/>
</dbReference>
<dbReference type="Pfam" id="PF17746">
    <property type="entry name" value="SfsA_N"/>
    <property type="match status" value="1"/>
</dbReference>
<dbReference type="InterPro" id="IPR040452">
    <property type="entry name" value="SfsA_C"/>
</dbReference>